<comment type="caution">
    <text evidence="1">The sequence shown here is derived from an EMBL/GenBank/DDBJ whole genome shotgun (WGS) entry which is preliminary data.</text>
</comment>
<dbReference type="AlphaFoldDB" id="A0A2P8DQP6"/>
<sequence>MCHLETYAGAFQHDHVALAEIELYVEVLTAVATADERLSAEELDRVLGVPPRPPLRETHTPSGRVIRRRRALQQL</sequence>
<reference evidence="1 2" key="1">
    <citation type="submission" date="2018-03" db="EMBL/GenBank/DDBJ databases">
        <title>Genomic Encyclopedia of Archaeal and Bacterial Type Strains, Phase II (KMG-II): from individual species to whole genera.</title>
        <authorList>
            <person name="Goeker M."/>
        </authorList>
    </citation>
    <scope>NUCLEOTIDE SEQUENCE [LARGE SCALE GENOMIC DNA]</scope>
    <source>
        <strain evidence="1 2">DSM 45312</strain>
    </source>
</reference>
<gene>
    <name evidence="1" type="ORF">CLV63_103247</name>
</gene>
<name>A0A2P8DQP6_9ACTN</name>
<dbReference type="Proteomes" id="UP000240542">
    <property type="component" value="Unassembled WGS sequence"/>
</dbReference>
<dbReference type="RefSeq" id="WP_106581916.1">
    <property type="nucleotide sequence ID" value="NZ_PYGA01000003.1"/>
</dbReference>
<dbReference type="EMBL" id="PYGA01000003">
    <property type="protein sequence ID" value="PSK99522.1"/>
    <property type="molecule type" value="Genomic_DNA"/>
</dbReference>
<accession>A0A2P8DQP6</accession>
<proteinExistence type="predicted"/>
<evidence type="ECO:0000313" key="1">
    <source>
        <dbReference type="EMBL" id="PSK99522.1"/>
    </source>
</evidence>
<organism evidence="1 2">
    <name type="scientific">Murinocardiopsis flavida</name>
    <dbReference type="NCBI Taxonomy" id="645275"/>
    <lineage>
        <taxon>Bacteria</taxon>
        <taxon>Bacillati</taxon>
        <taxon>Actinomycetota</taxon>
        <taxon>Actinomycetes</taxon>
        <taxon>Streptosporangiales</taxon>
        <taxon>Nocardiopsidaceae</taxon>
        <taxon>Murinocardiopsis</taxon>
    </lineage>
</organism>
<evidence type="ECO:0000313" key="2">
    <source>
        <dbReference type="Proteomes" id="UP000240542"/>
    </source>
</evidence>
<dbReference type="OrthoDB" id="3482089at2"/>
<keyword evidence="2" id="KW-1185">Reference proteome</keyword>
<protein>
    <submittedName>
        <fullName evidence="1">Uncharacterized protein</fullName>
    </submittedName>
</protein>